<reference evidence="8" key="2">
    <citation type="journal article" date="2021" name="PeerJ">
        <title>Extensive microbial diversity within the chicken gut microbiome revealed by metagenomics and culture.</title>
        <authorList>
            <person name="Gilroy R."/>
            <person name="Ravi A."/>
            <person name="Getino M."/>
            <person name="Pursley I."/>
            <person name="Horton D.L."/>
            <person name="Alikhan N.F."/>
            <person name="Baker D."/>
            <person name="Gharbi K."/>
            <person name="Hall N."/>
            <person name="Watson M."/>
            <person name="Adriaenssens E.M."/>
            <person name="Foster-Nyarko E."/>
            <person name="Jarju S."/>
            <person name="Secka A."/>
            <person name="Antonio M."/>
            <person name="Oren A."/>
            <person name="Chaudhuri R.R."/>
            <person name="La Ragione R."/>
            <person name="Hildebrand F."/>
            <person name="Pallen M.J."/>
        </authorList>
    </citation>
    <scope>NUCLEOTIDE SEQUENCE</scope>
    <source>
        <strain evidence="8">ChiGjej1B1-2707</strain>
    </source>
</reference>
<accession>A0A9D1D3R8</accession>
<dbReference type="PROSITE" id="PS51257">
    <property type="entry name" value="PROKAR_LIPOPROTEIN"/>
    <property type="match status" value="1"/>
</dbReference>
<protein>
    <submittedName>
        <fullName evidence="8">Transporter substrate-binding domain-containing protein</fullName>
    </submittedName>
</protein>
<evidence type="ECO:0000313" key="8">
    <source>
        <dbReference type="EMBL" id="HIR02163.1"/>
    </source>
</evidence>
<feature type="signal peptide" evidence="6">
    <location>
        <begin position="1"/>
        <end position="22"/>
    </location>
</feature>
<feature type="chain" id="PRO_5039345372" evidence="6">
    <location>
        <begin position="23"/>
        <end position="345"/>
    </location>
</feature>
<evidence type="ECO:0000256" key="5">
    <source>
        <dbReference type="SAM" id="MobiDB-lite"/>
    </source>
</evidence>
<evidence type="ECO:0000256" key="3">
    <source>
        <dbReference type="ARBA" id="ARBA00022729"/>
    </source>
</evidence>
<dbReference type="GO" id="GO:0030313">
    <property type="term" value="C:cell envelope"/>
    <property type="evidence" value="ECO:0007669"/>
    <property type="project" value="UniProtKB-SubCell"/>
</dbReference>
<keyword evidence="3 6" id="KW-0732">Signal</keyword>
<evidence type="ECO:0000259" key="7">
    <source>
        <dbReference type="SMART" id="SM00062"/>
    </source>
</evidence>
<evidence type="ECO:0000256" key="6">
    <source>
        <dbReference type="SAM" id="SignalP"/>
    </source>
</evidence>
<organism evidence="8 9">
    <name type="scientific">Candidatus Aveggerthella stercoripullorum</name>
    <dbReference type="NCBI Taxonomy" id="2840688"/>
    <lineage>
        <taxon>Bacteria</taxon>
        <taxon>Bacillati</taxon>
        <taxon>Actinomycetota</taxon>
        <taxon>Coriobacteriia</taxon>
        <taxon>Eggerthellales</taxon>
        <taxon>Eggerthellaceae</taxon>
        <taxon>Eggerthellaceae incertae sedis</taxon>
        <taxon>Candidatus Aveggerthella</taxon>
    </lineage>
</organism>
<proteinExistence type="inferred from homology"/>
<dbReference type="Gene3D" id="3.40.190.10">
    <property type="entry name" value="Periplasmic binding protein-like II"/>
    <property type="match status" value="2"/>
</dbReference>
<comment type="similarity">
    <text evidence="2 4">Belongs to the bacterial solute-binding protein 3 family.</text>
</comment>
<comment type="subcellular location">
    <subcellularLocation>
        <location evidence="1">Cell envelope</location>
    </subcellularLocation>
</comment>
<reference evidence="8" key="1">
    <citation type="submission" date="2020-10" db="EMBL/GenBank/DDBJ databases">
        <authorList>
            <person name="Gilroy R."/>
        </authorList>
    </citation>
    <scope>NUCLEOTIDE SEQUENCE</scope>
    <source>
        <strain evidence="8">ChiGjej1B1-2707</strain>
    </source>
</reference>
<evidence type="ECO:0000256" key="1">
    <source>
        <dbReference type="ARBA" id="ARBA00004196"/>
    </source>
</evidence>
<dbReference type="SUPFAM" id="SSF53850">
    <property type="entry name" value="Periplasmic binding protein-like II"/>
    <property type="match status" value="1"/>
</dbReference>
<gene>
    <name evidence="8" type="ORF">IAA69_07890</name>
</gene>
<dbReference type="EMBL" id="DVGB01000094">
    <property type="protein sequence ID" value="HIR02163.1"/>
    <property type="molecule type" value="Genomic_DNA"/>
</dbReference>
<evidence type="ECO:0000256" key="4">
    <source>
        <dbReference type="RuleBase" id="RU003744"/>
    </source>
</evidence>
<dbReference type="Proteomes" id="UP000824261">
    <property type="component" value="Unassembled WGS sequence"/>
</dbReference>
<name>A0A9D1D3R8_9ACTN</name>
<dbReference type="Pfam" id="PF00497">
    <property type="entry name" value="SBP_bac_3"/>
    <property type="match status" value="1"/>
</dbReference>
<comment type="caution">
    <text evidence="8">The sequence shown here is derived from an EMBL/GenBank/DDBJ whole genome shotgun (WGS) entry which is preliminary data.</text>
</comment>
<dbReference type="InterPro" id="IPR001638">
    <property type="entry name" value="Solute-binding_3/MltF_N"/>
</dbReference>
<evidence type="ECO:0000313" key="9">
    <source>
        <dbReference type="Proteomes" id="UP000824261"/>
    </source>
</evidence>
<sequence>MNRVLKFALCCVAALGLVFALAGCSSQTYTPPTKTAVVDTPTIGVTKTLRVGVNTSNAPFASQVSGHVVGLDVDMAAAIADAMGLDLQIIDVGSDPEGAISDGEVDIVMGLDSSDTGLGCWLSDPYVETSVALFAPSGVTTVPKADSALRIAAQSSSMSAWEVSNQFGTSSVVSAENLTTAFKALSDGSADYVAADAVIGSYVISSGGLDAQMVALLHSVNGYCIGINSSNTALQEAVSTALQTVMGNGLSEVVQAKWLGETLDLSGLPVTSSASAAPAEDDRANAETGANGSSSASDSPSLEEVLAEGQAASFGASDTGEAGSNAVSLEEATGVSSGQSEEDAQ</sequence>
<feature type="domain" description="Solute-binding protein family 3/N-terminal" evidence="7">
    <location>
        <begin position="48"/>
        <end position="262"/>
    </location>
</feature>
<dbReference type="SMART" id="SM00062">
    <property type="entry name" value="PBPb"/>
    <property type="match status" value="1"/>
</dbReference>
<evidence type="ECO:0000256" key="2">
    <source>
        <dbReference type="ARBA" id="ARBA00010333"/>
    </source>
</evidence>
<dbReference type="InterPro" id="IPR018313">
    <property type="entry name" value="SBP_3_CS"/>
</dbReference>
<feature type="region of interest" description="Disordered" evidence="5">
    <location>
        <begin position="272"/>
        <end position="345"/>
    </location>
</feature>
<dbReference type="PROSITE" id="PS01039">
    <property type="entry name" value="SBP_BACTERIAL_3"/>
    <property type="match status" value="1"/>
</dbReference>
<dbReference type="PANTHER" id="PTHR35936:SF19">
    <property type="entry name" value="AMINO-ACID-BINDING PROTEIN YXEM-RELATED"/>
    <property type="match status" value="1"/>
</dbReference>
<dbReference type="PANTHER" id="PTHR35936">
    <property type="entry name" value="MEMBRANE-BOUND LYTIC MUREIN TRANSGLYCOSYLASE F"/>
    <property type="match status" value="1"/>
</dbReference>
<dbReference type="AlphaFoldDB" id="A0A9D1D3R8"/>